<organism evidence="3 4">
    <name type="scientific">Ruegeria pomeroyi</name>
    <dbReference type="NCBI Taxonomy" id="89184"/>
    <lineage>
        <taxon>Bacteria</taxon>
        <taxon>Pseudomonadati</taxon>
        <taxon>Pseudomonadota</taxon>
        <taxon>Alphaproteobacteria</taxon>
        <taxon>Rhodobacterales</taxon>
        <taxon>Roseobacteraceae</taxon>
        <taxon>Ruegeria</taxon>
    </lineage>
</organism>
<accession>A0A9Q3WKZ8</accession>
<reference evidence="3" key="1">
    <citation type="journal article" date="2021" name="Environ. Microbiol.">
        <title>Cryptic niche differentiation of novel sediment ecotypes of Rugeria pomeroyi correlates with nitrate respiration.</title>
        <authorList>
            <person name="Lin X."/>
            <person name="McNichol J."/>
            <person name="Chu X."/>
            <person name="Qian Y."/>
            <person name="Luo H."/>
        </authorList>
    </citation>
    <scope>NUCLEOTIDE SEQUENCE</scope>
    <source>
        <strain evidence="3">SZCCDBB064</strain>
    </source>
</reference>
<feature type="region of interest" description="Disordered" evidence="1">
    <location>
        <begin position="1"/>
        <end position="38"/>
    </location>
</feature>
<dbReference type="Gene3D" id="3.40.50.720">
    <property type="entry name" value="NAD(P)-binding Rossmann-like Domain"/>
    <property type="match status" value="1"/>
</dbReference>
<evidence type="ECO:0000313" key="4">
    <source>
        <dbReference type="Proteomes" id="UP000813672"/>
    </source>
</evidence>
<feature type="compositionally biased region" description="Basic and acidic residues" evidence="1">
    <location>
        <begin position="1"/>
        <end position="16"/>
    </location>
</feature>
<dbReference type="PANTHER" id="PTHR42795">
    <property type="entry name" value="ALANINE DEHYDROGENASE"/>
    <property type="match status" value="1"/>
</dbReference>
<proteinExistence type="predicted"/>
<name>A0A9Q3WKZ8_9RHOB</name>
<feature type="domain" description="Alanine dehydrogenase/pyridine nucleotide transhydrogenase NAD(H)-binding" evidence="2">
    <location>
        <begin position="58"/>
        <end position="133"/>
    </location>
</feature>
<dbReference type="Pfam" id="PF01262">
    <property type="entry name" value="AlaDh_PNT_C"/>
    <property type="match status" value="1"/>
</dbReference>
<dbReference type="GO" id="GO:0006524">
    <property type="term" value="P:alanine catabolic process"/>
    <property type="evidence" value="ECO:0007669"/>
    <property type="project" value="TreeGrafter"/>
</dbReference>
<dbReference type="PANTHER" id="PTHR42795:SF1">
    <property type="entry name" value="ALANINE DEHYDROGENASE"/>
    <property type="match status" value="1"/>
</dbReference>
<dbReference type="RefSeq" id="WP_234219987.1">
    <property type="nucleotide sequence ID" value="NZ_JAGQAF010000007.1"/>
</dbReference>
<evidence type="ECO:0000256" key="1">
    <source>
        <dbReference type="SAM" id="MobiDB-lite"/>
    </source>
</evidence>
<gene>
    <name evidence="3" type="ORF">KBY27_12145</name>
</gene>
<protein>
    <recommendedName>
        <fullName evidence="2">Alanine dehydrogenase/pyridine nucleotide transhydrogenase NAD(H)-binding domain-containing protein</fullName>
    </recommendedName>
</protein>
<sequence length="143" mass="15201">MKDAPPIDLIGHDKRGQISALPQQEETQPPFKRVTGARSGRVPLVGVQTLGQPVAVAKPKATNRADPSHVVDGVVRYCIAKTPDSVALTSVCVADNVTLPRALSLADSGPKAALPRNDRLVNGANTALRTITHKFEDPRNLLS</sequence>
<evidence type="ECO:0000313" key="3">
    <source>
        <dbReference type="EMBL" id="MCE8538205.1"/>
    </source>
</evidence>
<evidence type="ECO:0000259" key="2">
    <source>
        <dbReference type="Pfam" id="PF01262"/>
    </source>
</evidence>
<dbReference type="InterPro" id="IPR007698">
    <property type="entry name" value="AlaDH/PNT_NAD(H)-bd"/>
</dbReference>
<dbReference type="AlphaFoldDB" id="A0A9Q3WKZ8"/>
<comment type="caution">
    <text evidence="3">The sequence shown here is derived from an EMBL/GenBank/DDBJ whole genome shotgun (WGS) entry which is preliminary data.</text>
</comment>
<dbReference type="GO" id="GO:0000286">
    <property type="term" value="F:alanine dehydrogenase activity"/>
    <property type="evidence" value="ECO:0007669"/>
    <property type="project" value="TreeGrafter"/>
</dbReference>
<dbReference type="Proteomes" id="UP000813672">
    <property type="component" value="Unassembled WGS sequence"/>
</dbReference>
<dbReference type="EMBL" id="JAGQAF010000007">
    <property type="protein sequence ID" value="MCE8538205.1"/>
    <property type="molecule type" value="Genomic_DNA"/>
</dbReference>
<dbReference type="GO" id="GO:0005886">
    <property type="term" value="C:plasma membrane"/>
    <property type="evidence" value="ECO:0007669"/>
    <property type="project" value="TreeGrafter"/>
</dbReference>